<dbReference type="SUPFAM" id="SSF82866">
    <property type="entry name" value="Multidrug efflux transporter AcrB transmembrane domain"/>
    <property type="match status" value="2"/>
</dbReference>
<comment type="caution">
    <text evidence="2">The sequence shown here is derived from an EMBL/GenBank/DDBJ whole genome shotgun (WGS) entry which is preliminary data.</text>
</comment>
<accession>A0A928DQV7</accession>
<dbReference type="EMBL" id="SUVG01000004">
    <property type="protein sequence ID" value="MBE6421310.1"/>
    <property type="molecule type" value="Genomic_DNA"/>
</dbReference>
<feature type="transmembrane region" description="Helical" evidence="1">
    <location>
        <begin position="613"/>
        <end position="632"/>
    </location>
</feature>
<feature type="transmembrane region" description="Helical" evidence="1">
    <location>
        <begin position="299"/>
        <end position="320"/>
    </location>
</feature>
<reference evidence="2" key="1">
    <citation type="submission" date="2019-04" db="EMBL/GenBank/DDBJ databases">
        <title>Evolution of Biomass-Degrading Anaerobic Consortia Revealed by Metagenomics.</title>
        <authorList>
            <person name="Peng X."/>
        </authorList>
    </citation>
    <scope>NUCLEOTIDE SEQUENCE</scope>
    <source>
        <strain evidence="2">SIG66</strain>
    </source>
</reference>
<proteinExistence type="predicted"/>
<organism evidence="2 3">
    <name type="scientific">Candidatus Avelusimicrobium gallicola</name>
    <dbReference type="NCBI Taxonomy" id="2562704"/>
    <lineage>
        <taxon>Bacteria</taxon>
        <taxon>Pseudomonadati</taxon>
        <taxon>Elusimicrobiota</taxon>
        <taxon>Elusimicrobia</taxon>
        <taxon>Elusimicrobiales</taxon>
        <taxon>Elusimicrobiaceae</taxon>
        <taxon>Candidatus Avelusimicrobium</taxon>
    </lineage>
</organism>
<evidence type="ECO:0008006" key="4">
    <source>
        <dbReference type="Google" id="ProtNLM"/>
    </source>
</evidence>
<keyword evidence="1" id="KW-1133">Transmembrane helix</keyword>
<sequence length="754" mass="83649">MKFWEMISRHKKLTLGLFAALTGLCVWGMSMMRVQENLHAMIPASIREKVELFEHSPLNKKLFTVITAPTAEEALEGAETVRNYLLKHHLVRTPFLAGPEFAKTLFYALPARFSAEDEKDLPSRLTPEYVSRQMEENYQKLLSFEGFLYRPLITADPLNFTGLMAQKLAAFGAETGIDYREGFLSAEEGKILIGLYDYNEAGGFAQAEEFSRKFMQLAGTLSQQVRAFYLGGLRYTVENVSIIRKDLIKITLLALLALGGVFFFFLRRKTSLLIYLLPVVVLPPAALVTYAVFGHISGITLGFGSVVAGLSVDYSIYTFFAISQTDTSAEDAVQKLKKHLWCNFLTSSLCFLALFCSSVELFKQIAVFSVAGILLAILLALYVFPPFWTEKDLSWAPKTFFSLPVLSKKVAGGVSLFIVLFGIWGVFNTHFSSDLESLNSTSAVFKEEKALFDKVFSQVSAQNALLFVKGSTPEQALENNEKISSLLPASLATARMIPSAKAQRENLARWQQFWTEQQITSLRGLVEKEAAQKGFAPQVFSAFFNQLQNPQKDTLDFTEIYNPLIETEKGEFAVVNIVPNTPQYRELDEKENAVFVSGEDLKENLLSSIKKQAVQIVLLAILFNLLAVGLLFKNTKEVLGSFVPVVLAGCFTFGCFALFKVEVNLFVLVFLPLLMGLGIDYGIFQVMKFGSNHQHLYPPVALLTAALSTLAGFGVLACAEHSVLKIMGISSFLGISGAMLASLFVLPALLEKKK</sequence>
<feature type="transmembrane region" description="Helical" evidence="1">
    <location>
        <begin position="273"/>
        <end position="293"/>
    </location>
</feature>
<name>A0A928DQV7_9BACT</name>
<feature type="transmembrane region" description="Helical" evidence="1">
    <location>
        <begin position="696"/>
        <end position="717"/>
    </location>
</feature>
<dbReference type="InterPro" id="IPR050545">
    <property type="entry name" value="Mycobact_MmpL"/>
</dbReference>
<keyword evidence="1" id="KW-0472">Membrane</keyword>
<dbReference type="PANTHER" id="PTHR33406">
    <property type="entry name" value="MEMBRANE PROTEIN MJ1562-RELATED"/>
    <property type="match status" value="1"/>
</dbReference>
<feature type="transmembrane region" description="Helical" evidence="1">
    <location>
        <begin position="365"/>
        <end position="389"/>
    </location>
</feature>
<keyword evidence="1" id="KW-0812">Transmembrane</keyword>
<gene>
    <name evidence="2" type="ORF">E7027_04170</name>
</gene>
<feature type="transmembrane region" description="Helical" evidence="1">
    <location>
        <begin position="410"/>
        <end position="427"/>
    </location>
</feature>
<feature type="transmembrane region" description="Helical" evidence="1">
    <location>
        <begin position="665"/>
        <end position="684"/>
    </location>
</feature>
<feature type="transmembrane region" description="Helical" evidence="1">
    <location>
        <begin position="247"/>
        <end position="266"/>
    </location>
</feature>
<evidence type="ECO:0000313" key="2">
    <source>
        <dbReference type="EMBL" id="MBE6421310.1"/>
    </source>
</evidence>
<dbReference type="Proteomes" id="UP000725649">
    <property type="component" value="Unassembled WGS sequence"/>
</dbReference>
<evidence type="ECO:0000256" key="1">
    <source>
        <dbReference type="SAM" id="Phobius"/>
    </source>
</evidence>
<protein>
    <recommendedName>
        <fullName evidence="4">Membrane transport protein MMPL domain-containing protein</fullName>
    </recommendedName>
</protein>
<feature type="transmembrane region" description="Helical" evidence="1">
    <location>
        <begin position="340"/>
        <end position="359"/>
    </location>
</feature>
<evidence type="ECO:0000313" key="3">
    <source>
        <dbReference type="Proteomes" id="UP000725649"/>
    </source>
</evidence>
<feature type="transmembrane region" description="Helical" evidence="1">
    <location>
        <begin position="639"/>
        <end position="659"/>
    </location>
</feature>
<dbReference type="GO" id="GO:0005886">
    <property type="term" value="C:plasma membrane"/>
    <property type="evidence" value="ECO:0007669"/>
    <property type="project" value="TreeGrafter"/>
</dbReference>
<dbReference type="PANTHER" id="PTHR33406:SF13">
    <property type="entry name" value="MEMBRANE PROTEIN YDFJ"/>
    <property type="match status" value="1"/>
</dbReference>
<feature type="transmembrane region" description="Helical" evidence="1">
    <location>
        <begin position="729"/>
        <end position="750"/>
    </location>
</feature>
<dbReference type="Gene3D" id="1.20.1640.10">
    <property type="entry name" value="Multidrug efflux transporter AcrB transmembrane domain"/>
    <property type="match status" value="2"/>
</dbReference>
<dbReference type="AlphaFoldDB" id="A0A928DQV7"/>